<keyword evidence="1" id="KW-1133">Transmembrane helix</keyword>
<organism evidence="2">
    <name type="scientific">uncultured Solirubrobacteraceae bacterium</name>
    <dbReference type="NCBI Taxonomy" id="1162706"/>
    <lineage>
        <taxon>Bacteria</taxon>
        <taxon>Bacillati</taxon>
        <taxon>Actinomycetota</taxon>
        <taxon>Thermoleophilia</taxon>
        <taxon>Solirubrobacterales</taxon>
        <taxon>Solirubrobacteraceae</taxon>
        <taxon>environmental samples</taxon>
    </lineage>
</organism>
<evidence type="ECO:0000256" key="1">
    <source>
        <dbReference type="SAM" id="Phobius"/>
    </source>
</evidence>
<sequence>MSRERDPAEGPSVTAMIALVAIVVASVILVFFAVGYILGRVFL</sequence>
<evidence type="ECO:0000313" key="2">
    <source>
        <dbReference type="EMBL" id="CAA9491926.1"/>
    </source>
</evidence>
<keyword evidence="1" id="KW-0472">Membrane</keyword>
<dbReference type="EMBL" id="CADCVS010000201">
    <property type="protein sequence ID" value="CAA9491926.1"/>
    <property type="molecule type" value="Genomic_DNA"/>
</dbReference>
<name>A0A6J4S839_9ACTN</name>
<keyword evidence="1" id="KW-0812">Transmembrane</keyword>
<accession>A0A6J4S839</accession>
<gene>
    <name evidence="2" type="ORF">AVDCRST_MAG30-1428</name>
</gene>
<proteinExistence type="predicted"/>
<feature type="transmembrane region" description="Helical" evidence="1">
    <location>
        <begin position="12"/>
        <end position="38"/>
    </location>
</feature>
<dbReference type="AlphaFoldDB" id="A0A6J4S839"/>
<protein>
    <submittedName>
        <fullName evidence="2">Uncharacterized protein</fullName>
    </submittedName>
</protein>
<reference evidence="2" key="1">
    <citation type="submission" date="2020-02" db="EMBL/GenBank/DDBJ databases">
        <authorList>
            <person name="Meier V. D."/>
        </authorList>
    </citation>
    <scope>NUCLEOTIDE SEQUENCE</scope>
    <source>
        <strain evidence="2">AVDCRST_MAG30</strain>
    </source>
</reference>